<evidence type="ECO:0000313" key="2">
    <source>
        <dbReference type="Proteomes" id="UP001305647"/>
    </source>
</evidence>
<reference evidence="1" key="2">
    <citation type="submission" date="2023-05" db="EMBL/GenBank/DDBJ databases">
        <authorList>
            <consortium name="Lawrence Berkeley National Laboratory"/>
            <person name="Steindorff A."/>
            <person name="Hensen N."/>
            <person name="Bonometti L."/>
            <person name="Westerberg I."/>
            <person name="Brannstrom I.O."/>
            <person name="Guillou S."/>
            <person name="Cros-Aarteil S."/>
            <person name="Calhoun S."/>
            <person name="Haridas S."/>
            <person name="Kuo A."/>
            <person name="Mondo S."/>
            <person name="Pangilinan J."/>
            <person name="Riley R."/>
            <person name="Labutti K."/>
            <person name="Andreopoulos B."/>
            <person name="Lipzen A."/>
            <person name="Chen C."/>
            <person name="Yanf M."/>
            <person name="Daum C."/>
            <person name="Ng V."/>
            <person name="Clum A."/>
            <person name="Ohm R."/>
            <person name="Martin F."/>
            <person name="Silar P."/>
            <person name="Natvig D."/>
            <person name="Lalanne C."/>
            <person name="Gautier V."/>
            <person name="Ament-Velasquez S.L."/>
            <person name="Kruys A."/>
            <person name="Hutchinson M.I."/>
            <person name="Powell A.J."/>
            <person name="Barry K."/>
            <person name="Miller A.N."/>
            <person name="Grigoriev I.V."/>
            <person name="Debuchy R."/>
            <person name="Gladieux P."/>
            <person name="Thoren M.H."/>
            <person name="Johannesson H."/>
        </authorList>
    </citation>
    <scope>NUCLEOTIDE SEQUENCE</scope>
    <source>
        <strain evidence="1">CBS 757.83</strain>
    </source>
</reference>
<sequence>MASILGKQMESRRVAAAFIAVDFKLAAGWKRELRLPQWAATCPGRGFSATDSPRSRDGCQDLSLGCAGRSLQLWEFCPERRRLLVGGTSREKASSGEGGLGMRRHGAPMQDLEVVPVRDSRREHVELRLSGRVPLHRRCQPVPGGRRPCFHGTSEQLPRAAHQLCSSQTAVAK</sequence>
<gene>
    <name evidence="1" type="ORF">N658DRAFT_306789</name>
</gene>
<protein>
    <submittedName>
        <fullName evidence="1">Uncharacterized protein</fullName>
    </submittedName>
</protein>
<dbReference type="EMBL" id="MU863629">
    <property type="protein sequence ID" value="KAK4103254.1"/>
    <property type="molecule type" value="Genomic_DNA"/>
</dbReference>
<name>A0AAN6Q464_9PEZI</name>
<proteinExistence type="predicted"/>
<evidence type="ECO:0000313" key="1">
    <source>
        <dbReference type="EMBL" id="KAK4103254.1"/>
    </source>
</evidence>
<reference evidence="1" key="1">
    <citation type="journal article" date="2023" name="Mol. Phylogenet. Evol.">
        <title>Genome-scale phylogeny and comparative genomics of the fungal order Sordariales.</title>
        <authorList>
            <person name="Hensen N."/>
            <person name="Bonometti L."/>
            <person name="Westerberg I."/>
            <person name="Brannstrom I.O."/>
            <person name="Guillou S."/>
            <person name="Cros-Aarteil S."/>
            <person name="Calhoun S."/>
            <person name="Haridas S."/>
            <person name="Kuo A."/>
            <person name="Mondo S."/>
            <person name="Pangilinan J."/>
            <person name="Riley R."/>
            <person name="LaButti K."/>
            <person name="Andreopoulos B."/>
            <person name="Lipzen A."/>
            <person name="Chen C."/>
            <person name="Yan M."/>
            <person name="Daum C."/>
            <person name="Ng V."/>
            <person name="Clum A."/>
            <person name="Steindorff A."/>
            <person name="Ohm R.A."/>
            <person name="Martin F."/>
            <person name="Silar P."/>
            <person name="Natvig D.O."/>
            <person name="Lalanne C."/>
            <person name="Gautier V."/>
            <person name="Ament-Velasquez S.L."/>
            <person name="Kruys A."/>
            <person name="Hutchinson M.I."/>
            <person name="Powell A.J."/>
            <person name="Barry K."/>
            <person name="Miller A.N."/>
            <person name="Grigoriev I.V."/>
            <person name="Debuchy R."/>
            <person name="Gladieux P."/>
            <person name="Hiltunen Thoren M."/>
            <person name="Johannesson H."/>
        </authorList>
    </citation>
    <scope>NUCLEOTIDE SEQUENCE</scope>
    <source>
        <strain evidence="1">CBS 757.83</strain>
    </source>
</reference>
<organism evidence="1 2">
    <name type="scientific">Parathielavia hyrcaniae</name>
    <dbReference type="NCBI Taxonomy" id="113614"/>
    <lineage>
        <taxon>Eukaryota</taxon>
        <taxon>Fungi</taxon>
        <taxon>Dikarya</taxon>
        <taxon>Ascomycota</taxon>
        <taxon>Pezizomycotina</taxon>
        <taxon>Sordariomycetes</taxon>
        <taxon>Sordariomycetidae</taxon>
        <taxon>Sordariales</taxon>
        <taxon>Chaetomiaceae</taxon>
        <taxon>Parathielavia</taxon>
    </lineage>
</organism>
<dbReference type="Proteomes" id="UP001305647">
    <property type="component" value="Unassembled WGS sequence"/>
</dbReference>
<dbReference type="AlphaFoldDB" id="A0AAN6Q464"/>
<accession>A0AAN6Q464</accession>
<keyword evidence="2" id="KW-1185">Reference proteome</keyword>
<comment type="caution">
    <text evidence="1">The sequence shown here is derived from an EMBL/GenBank/DDBJ whole genome shotgun (WGS) entry which is preliminary data.</text>
</comment>